<dbReference type="Gene3D" id="3.40.50.2300">
    <property type="match status" value="1"/>
</dbReference>
<evidence type="ECO:0000313" key="11">
    <source>
        <dbReference type="Proteomes" id="UP000253977"/>
    </source>
</evidence>
<evidence type="ECO:0000259" key="8">
    <source>
        <dbReference type="PROSITE" id="PS50110"/>
    </source>
</evidence>
<evidence type="ECO:0000256" key="2">
    <source>
        <dbReference type="ARBA" id="ARBA00023012"/>
    </source>
</evidence>
<evidence type="ECO:0000256" key="4">
    <source>
        <dbReference type="ARBA" id="ARBA00023125"/>
    </source>
</evidence>
<accession>A0A369TM30</accession>
<keyword evidence="4 7" id="KW-0238">DNA-binding</keyword>
<dbReference type="RefSeq" id="WP_114510915.1">
    <property type="nucleotide sequence ID" value="NZ_QPMK01000006.1"/>
</dbReference>
<keyword evidence="3" id="KW-0805">Transcription regulation</keyword>
<dbReference type="CDD" id="cd00383">
    <property type="entry name" value="trans_reg_C"/>
    <property type="match status" value="1"/>
</dbReference>
<evidence type="ECO:0000256" key="5">
    <source>
        <dbReference type="ARBA" id="ARBA00023163"/>
    </source>
</evidence>
<dbReference type="GO" id="GO:0006355">
    <property type="term" value="P:regulation of DNA-templated transcription"/>
    <property type="evidence" value="ECO:0007669"/>
    <property type="project" value="InterPro"/>
</dbReference>
<evidence type="ECO:0000256" key="1">
    <source>
        <dbReference type="ARBA" id="ARBA00022553"/>
    </source>
</evidence>
<dbReference type="PROSITE" id="PS51755">
    <property type="entry name" value="OMPR_PHOB"/>
    <property type="match status" value="1"/>
</dbReference>
<dbReference type="SMART" id="SM00862">
    <property type="entry name" value="Trans_reg_C"/>
    <property type="match status" value="1"/>
</dbReference>
<dbReference type="AlphaFoldDB" id="A0A369TM30"/>
<dbReference type="InterPro" id="IPR039420">
    <property type="entry name" value="WalR-like"/>
</dbReference>
<dbReference type="Proteomes" id="UP000253977">
    <property type="component" value="Unassembled WGS sequence"/>
</dbReference>
<dbReference type="InterPro" id="IPR001867">
    <property type="entry name" value="OmpR/PhoB-type_DNA-bd"/>
</dbReference>
<dbReference type="Pfam" id="PF00486">
    <property type="entry name" value="Trans_reg_C"/>
    <property type="match status" value="1"/>
</dbReference>
<dbReference type="GO" id="GO:0032993">
    <property type="term" value="C:protein-DNA complex"/>
    <property type="evidence" value="ECO:0007669"/>
    <property type="project" value="TreeGrafter"/>
</dbReference>
<dbReference type="InterPro" id="IPR036388">
    <property type="entry name" value="WH-like_DNA-bd_sf"/>
</dbReference>
<dbReference type="PANTHER" id="PTHR48111:SF1">
    <property type="entry name" value="TWO-COMPONENT RESPONSE REGULATOR ORR33"/>
    <property type="match status" value="1"/>
</dbReference>
<dbReference type="GO" id="GO:0000156">
    <property type="term" value="F:phosphorelay response regulator activity"/>
    <property type="evidence" value="ECO:0007669"/>
    <property type="project" value="TreeGrafter"/>
</dbReference>
<dbReference type="GO" id="GO:0000976">
    <property type="term" value="F:transcription cis-regulatory region binding"/>
    <property type="evidence" value="ECO:0007669"/>
    <property type="project" value="TreeGrafter"/>
</dbReference>
<dbReference type="Pfam" id="PF00072">
    <property type="entry name" value="Response_reg"/>
    <property type="match status" value="1"/>
</dbReference>
<dbReference type="GO" id="GO:0005829">
    <property type="term" value="C:cytosol"/>
    <property type="evidence" value="ECO:0007669"/>
    <property type="project" value="TreeGrafter"/>
</dbReference>
<evidence type="ECO:0000256" key="6">
    <source>
        <dbReference type="PROSITE-ProRule" id="PRU00169"/>
    </source>
</evidence>
<evidence type="ECO:0000313" key="10">
    <source>
        <dbReference type="EMBL" id="RDD66343.1"/>
    </source>
</evidence>
<evidence type="ECO:0000256" key="7">
    <source>
        <dbReference type="PROSITE-ProRule" id="PRU01091"/>
    </source>
</evidence>
<dbReference type="PROSITE" id="PS50110">
    <property type="entry name" value="RESPONSE_REGULATORY"/>
    <property type="match status" value="1"/>
</dbReference>
<keyword evidence="5" id="KW-0804">Transcription</keyword>
<dbReference type="SMART" id="SM00448">
    <property type="entry name" value="REC"/>
    <property type="match status" value="1"/>
</dbReference>
<feature type="domain" description="Response regulatory" evidence="8">
    <location>
        <begin position="2"/>
        <end position="116"/>
    </location>
</feature>
<name>A0A369TM30_9RHOB</name>
<evidence type="ECO:0000256" key="3">
    <source>
        <dbReference type="ARBA" id="ARBA00023015"/>
    </source>
</evidence>
<feature type="domain" description="OmpR/PhoB-type" evidence="9">
    <location>
        <begin position="124"/>
        <end position="220"/>
    </location>
</feature>
<keyword evidence="2" id="KW-0902">Two-component regulatory system</keyword>
<dbReference type="InterPro" id="IPR001789">
    <property type="entry name" value="Sig_transdc_resp-reg_receiver"/>
</dbReference>
<dbReference type="Gene3D" id="6.10.250.690">
    <property type="match status" value="1"/>
</dbReference>
<sequence>MRIAIVEDNQSVAKGIAYRLEDRGHATDLIHDGIAADEFLRGDGNDLIILDINLPGLDGLEVLRGLRARGDARPVLLLTANAEVEARVRGLDAGADDYLSKPFDMDELEARIRALLRRPVQSLRTALTLGPLSFDTQARQLSAEGAVLDLPRRELAVIEVLIAAADRTVPKSELFAHVYGTGADHDDSAIEAHVSRLRKRIKPYGIDIRAQRGLGYRLVRSDAD</sequence>
<feature type="modified residue" description="4-aspartylphosphate" evidence="6">
    <location>
        <position position="51"/>
    </location>
</feature>
<dbReference type="Gene3D" id="1.10.10.10">
    <property type="entry name" value="Winged helix-like DNA-binding domain superfamily/Winged helix DNA-binding domain"/>
    <property type="match status" value="1"/>
</dbReference>
<keyword evidence="11" id="KW-1185">Reference proteome</keyword>
<reference evidence="10 11" key="1">
    <citation type="submission" date="2018-07" db="EMBL/GenBank/DDBJ databases">
        <title>Thalassococcus profundi sp. nov., a marine bacterium isolated from deep seawater of Okinawa Trough.</title>
        <authorList>
            <person name="Yu M."/>
        </authorList>
    </citation>
    <scope>NUCLEOTIDE SEQUENCE [LARGE SCALE GENOMIC DNA]</scope>
    <source>
        <strain evidence="10 11">WRAS1</strain>
    </source>
</reference>
<organism evidence="10 11">
    <name type="scientific">Thalassococcus profundi</name>
    <dbReference type="NCBI Taxonomy" id="2282382"/>
    <lineage>
        <taxon>Bacteria</taxon>
        <taxon>Pseudomonadati</taxon>
        <taxon>Pseudomonadota</taxon>
        <taxon>Alphaproteobacteria</taxon>
        <taxon>Rhodobacterales</taxon>
        <taxon>Roseobacteraceae</taxon>
        <taxon>Thalassococcus</taxon>
    </lineage>
</organism>
<evidence type="ECO:0000259" key="9">
    <source>
        <dbReference type="PROSITE" id="PS51755"/>
    </source>
</evidence>
<dbReference type="OrthoDB" id="9802426at2"/>
<proteinExistence type="predicted"/>
<feature type="DNA-binding region" description="OmpR/PhoB-type" evidence="7">
    <location>
        <begin position="124"/>
        <end position="220"/>
    </location>
</feature>
<protein>
    <submittedName>
        <fullName evidence="10">DNA-binding response regulator</fullName>
    </submittedName>
</protein>
<keyword evidence="1 6" id="KW-0597">Phosphoprotein</keyword>
<dbReference type="SUPFAM" id="SSF52172">
    <property type="entry name" value="CheY-like"/>
    <property type="match status" value="1"/>
</dbReference>
<comment type="caution">
    <text evidence="10">The sequence shown here is derived from an EMBL/GenBank/DDBJ whole genome shotgun (WGS) entry which is preliminary data.</text>
</comment>
<dbReference type="PANTHER" id="PTHR48111">
    <property type="entry name" value="REGULATOR OF RPOS"/>
    <property type="match status" value="1"/>
</dbReference>
<dbReference type="EMBL" id="QPMK01000006">
    <property type="protein sequence ID" value="RDD66343.1"/>
    <property type="molecule type" value="Genomic_DNA"/>
</dbReference>
<dbReference type="InterPro" id="IPR011006">
    <property type="entry name" value="CheY-like_superfamily"/>
</dbReference>
<gene>
    <name evidence="10" type="ORF">DU478_10530</name>
</gene>